<accession>A0A9Q9P9J8</accession>
<dbReference type="AlphaFoldDB" id="A0A9Q9P9J8"/>
<protein>
    <submittedName>
        <fullName evidence="7">TetR/AcrR family transcriptional regulator</fullName>
    </submittedName>
</protein>
<evidence type="ECO:0000313" key="8">
    <source>
        <dbReference type="Proteomes" id="UP001062223"/>
    </source>
</evidence>
<dbReference type="RefSeq" id="WP_262139809.1">
    <property type="nucleotide sequence ID" value="NZ_CP106879.1"/>
</dbReference>
<dbReference type="PANTHER" id="PTHR30055:SF234">
    <property type="entry name" value="HTH-TYPE TRANSCRIPTIONAL REGULATOR BETI"/>
    <property type="match status" value="1"/>
</dbReference>
<dbReference type="PANTHER" id="PTHR30055">
    <property type="entry name" value="HTH-TYPE TRANSCRIPTIONAL REGULATOR RUTR"/>
    <property type="match status" value="1"/>
</dbReference>
<evidence type="ECO:0000256" key="1">
    <source>
        <dbReference type="ARBA" id="ARBA00023015"/>
    </source>
</evidence>
<feature type="DNA-binding region" description="H-T-H motif" evidence="4">
    <location>
        <begin position="55"/>
        <end position="74"/>
    </location>
</feature>
<keyword evidence="1" id="KW-0805">Transcription regulation</keyword>
<dbReference type="Pfam" id="PF00440">
    <property type="entry name" value="TetR_N"/>
    <property type="match status" value="1"/>
</dbReference>
<dbReference type="InterPro" id="IPR009057">
    <property type="entry name" value="Homeodomain-like_sf"/>
</dbReference>
<dbReference type="PROSITE" id="PS50977">
    <property type="entry name" value="HTH_TETR_2"/>
    <property type="match status" value="1"/>
</dbReference>
<dbReference type="GO" id="GO:0000976">
    <property type="term" value="F:transcription cis-regulatory region binding"/>
    <property type="evidence" value="ECO:0007669"/>
    <property type="project" value="TreeGrafter"/>
</dbReference>
<dbReference type="Gene3D" id="1.10.357.10">
    <property type="entry name" value="Tetracycline Repressor, domain 2"/>
    <property type="match status" value="1"/>
</dbReference>
<dbReference type="GO" id="GO:0003700">
    <property type="term" value="F:DNA-binding transcription factor activity"/>
    <property type="evidence" value="ECO:0007669"/>
    <property type="project" value="TreeGrafter"/>
</dbReference>
<evidence type="ECO:0000256" key="2">
    <source>
        <dbReference type="ARBA" id="ARBA00023125"/>
    </source>
</evidence>
<name>A0A9Q9P9J8_9MICO</name>
<evidence type="ECO:0000259" key="6">
    <source>
        <dbReference type="PROSITE" id="PS50977"/>
    </source>
</evidence>
<keyword evidence="3" id="KW-0804">Transcription</keyword>
<feature type="domain" description="HTH tetR-type" evidence="6">
    <location>
        <begin position="32"/>
        <end position="92"/>
    </location>
</feature>
<proteinExistence type="predicted"/>
<dbReference type="EMBL" id="CP106879">
    <property type="protein sequence ID" value="UYC81599.1"/>
    <property type="molecule type" value="Genomic_DNA"/>
</dbReference>
<dbReference type="Proteomes" id="UP001062223">
    <property type="component" value="Chromosome"/>
</dbReference>
<dbReference type="InterPro" id="IPR050109">
    <property type="entry name" value="HTH-type_TetR-like_transc_reg"/>
</dbReference>
<reference evidence="7" key="1">
    <citation type="submission" date="2022-09" db="EMBL/GenBank/DDBJ databases">
        <title>Taxonomy of Curtobacterium flaccumfaciens.</title>
        <authorList>
            <person name="Osdaghi E."/>
            <person name="Taghavi S.M."/>
            <person name="Hamidizade M."/>
            <person name="Abachi H."/>
            <person name="Fazliarab A."/>
            <person name="Baeyen S."/>
            <person name="Portier P."/>
            <person name="Van Vaerenbergh J."/>
            <person name="Jacques M.-A."/>
        </authorList>
    </citation>
    <scope>NUCLEOTIDE SEQUENCE</scope>
    <source>
        <strain evidence="7">AGQB46</strain>
    </source>
</reference>
<dbReference type="KEGG" id="cpoi:OE229_03820"/>
<evidence type="ECO:0000313" key="7">
    <source>
        <dbReference type="EMBL" id="UYC81599.1"/>
    </source>
</evidence>
<evidence type="ECO:0000256" key="5">
    <source>
        <dbReference type="SAM" id="MobiDB-lite"/>
    </source>
</evidence>
<evidence type="ECO:0000256" key="3">
    <source>
        <dbReference type="ARBA" id="ARBA00023163"/>
    </source>
</evidence>
<dbReference type="PRINTS" id="PR00455">
    <property type="entry name" value="HTHTETR"/>
</dbReference>
<organism evidence="7 8">
    <name type="scientific">Curtobacterium poinsettiae</name>
    <dbReference type="NCBI Taxonomy" id="159612"/>
    <lineage>
        <taxon>Bacteria</taxon>
        <taxon>Bacillati</taxon>
        <taxon>Actinomycetota</taxon>
        <taxon>Actinomycetes</taxon>
        <taxon>Micrococcales</taxon>
        <taxon>Microbacteriaceae</taxon>
        <taxon>Curtobacterium</taxon>
    </lineage>
</organism>
<sequence length="256" mass="27765">MTDRSDGPTQAPDRPRAPRGRPRATGERRAGRTTRAEILDAAAELFATQGYLETTTRQIADRVGIKQASLYYHFAEKHDIVLELLARSTSPAVAFADWLDHQEIDPVTRLAALSSFDTSVVLSTPDDIVAVFRMPGVARALRDDDAGAASLRDRYQRLAAEVLAHLGSTRTPSEQDDVDLVFGLVESVVSQRYWGRPEEREAYATAVTRGCLRLLRVPEDAIGRSVSAAAEIVARYGGDTAPGPFPVAGQHAPATA</sequence>
<dbReference type="SUPFAM" id="SSF46689">
    <property type="entry name" value="Homeodomain-like"/>
    <property type="match status" value="1"/>
</dbReference>
<dbReference type="InterPro" id="IPR001647">
    <property type="entry name" value="HTH_TetR"/>
</dbReference>
<gene>
    <name evidence="7" type="ORF">OE229_03820</name>
</gene>
<feature type="region of interest" description="Disordered" evidence="5">
    <location>
        <begin position="1"/>
        <end position="32"/>
    </location>
</feature>
<evidence type="ECO:0000256" key="4">
    <source>
        <dbReference type="PROSITE-ProRule" id="PRU00335"/>
    </source>
</evidence>
<keyword evidence="2 4" id="KW-0238">DNA-binding</keyword>